<dbReference type="InterPro" id="IPR050555">
    <property type="entry name" value="Bact_Solute-Bind_Prot2"/>
</dbReference>
<dbReference type="PROSITE" id="PS51257">
    <property type="entry name" value="PROKAR_LIPOPROTEIN"/>
    <property type="match status" value="1"/>
</dbReference>
<evidence type="ECO:0000313" key="5">
    <source>
        <dbReference type="EMBL" id="MBU9735143.1"/>
    </source>
</evidence>
<dbReference type="SUPFAM" id="SSF53822">
    <property type="entry name" value="Periplasmic binding protein-like I"/>
    <property type="match status" value="1"/>
</dbReference>
<feature type="chain" id="PRO_5039680467" evidence="3">
    <location>
        <begin position="20"/>
        <end position="353"/>
    </location>
</feature>
<evidence type="ECO:0000313" key="6">
    <source>
        <dbReference type="Proteomes" id="UP000712157"/>
    </source>
</evidence>
<dbReference type="AlphaFoldDB" id="A0A949JU43"/>
<dbReference type="Pfam" id="PF13407">
    <property type="entry name" value="Peripla_BP_4"/>
    <property type="match status" value="1"/>
</dbReference>
<dbReference type="RefSeq" id="WP_238720319.1">
    <property type="nucleotide sequence ID" value="NZ_JAHQCW010000001.1"/>
</dbReference>
<dbReference type="InterPro" id="IPR028082">
    <property type="entry name" value="Peripla_BP_I"/>
</dbReference>
<comment type="caution">
    <text evidence="5">The sequence shown here is derived from an EMBL/GenBank/DDBJ whole genome shotgun (WGS) entry which is preliminary data.</text>
</comment>
<gene>
    <name evidence="5" type="ORF">KTH89_01245</name>
</gene>
<evidence type="ECO:0000256" key="3">
    <source>
        <dbReference type="SAM" id="SignalP"/>
    </source>
</evidence>
<sequence>MRKGIVWLLVMGMCAGLLSGCGKGDSSNEAAANTDAQVSENQGNDSGAAKDSGGYTIALIPQQVGIPYFETSGTWGQKAAEDLGCEVIYTGPTTGDAASQANIVQDMITKGVDCIAISPLDASAIEPVLEQAKEAGILVVTWDSDVNNTDLREVYVNCCSEQVLGEHLMERFANYMGGKGDYAIITSVLTAQNCSAWAKYATEYQEANYPDMNRVAYEPCDDDQSKAYSITQNLMTAYPELKGVLGVTTPAPPAAAQAVGEAGKNGEVIVTGVVEASAAKSYLEDGSMQEANIWHPGKLGYLAVYTAKTLLDGGKIEDGQDVPEVGVVEVKDDQIIMTELLDITTENVDEFDF</sequence>
<dbReference type="Proteomes" id="UP000712157">
    <property type="component" value="Unassembled WGS sequence"/>
</dbReference>
<proteinExistence type="inferred from homology"/>
<dbReference type="GO" id="GO:0030288">
    <property type="term" value="C:outer membrane-bounded periplasmic space"/>
    <property type="evidence" value="ECO:0007669"/>
    <property type="project" value="TreeGrafter"/>
</dbReference>
<reference evidence="5" key="1">
    <citation type="submission" date="2021-06" db="EMBL/GenBank/DDBJ databases">
        <title>Description of novel taxa of the family Lachnospiraceae.</title>
        <authorList>
            <person name="Chaplin A.V."/>
            <person name="Sokolova S.R."/>
            <person name="Pikina A.P."/>
            <person name="Korzhanova M."/>
            <person name="Belova V."/>
            <person name="Korostin D."/>
            <person name="Efimov B.A."/>
        </authorList>
    </citation>
    <scope>NUCLEOTIDE SEQUENCE</scope>
    <source>
        <strain evidence="5">ASD5720</strain>
    </source>
</reference>
<dbReference type="Gene3D" id="3.40.50.2300">
    <property type="match status" value="2"/>
</dbReference>
<dbReference type="EMBL" id="JAHQCW010000001">
    <property type="protein sequence ID" value="MBU9735143.1"/>
    <property type="molecule type" value="Genomic_DNA"/>
</dbReference>
<name>A0A949JU43_9FIRM</name>
<dbReference type="CDD" id="cd06302">
    <property type="entry name" value="PBP1_LsrB_Quorum_Sensing-like"/>
    <property type="match status" value="1"/>
</dbReference>
<protein>
    <submittedName>
        <fullName evidence="5">Autoinducer 2 ABC transporter substrate-binding protein</fullName>
    </submittedName>
</protein>
<evidence type="ECO:0000256" key="2">
    <source>
        <dbReference type="ARBA" id="ARBA00007639"/>
    </source>
</evidence>
<evidence type="ECO:0000259" key="4">
    <source>
        <dbReference type="Pfam" id="PF13407"/>
    </source>
</evidence>
<dbReference type="PANTHER" id="PTHR30036">
    <property type="entry name" value="D-XYLOSE-BINDING PERIPLASMIC PROTEIN"/>
    <property type="match status" value="1"/>
</dbReference>
<dbReference type="PANTHER" id="PTHR30036:SF7">
    <property type="entry name" value="ABC TRANSPORTER PERIPLASMIC-BINDING PROTEIN YPHF"/>
    <property type="match status" value="1"/>
</dbReference>
<dbReference type="GO" id="GO:0030246">
    <property type="term" value="F:carbohydrate binding"/>
    <property type="evidence" value="ECO:0007669"/>
    <property type="project" value="TreeGrafter"/>
</dbReference>
<dbReference type="InterPro" id="IPR025997">
    <property type="entry name" value="SBP_2_dom"/>
</dbReference>
<organism evidence="5 6">
    <name type="scientific">Diplocloster agilis</name>
    <dbReference type="NCBI Taxonomy" id="2850323"/>
    <lineage>
        <taxon>Bacteria</taxon>
        <taxon>Bacillati</taxon>
        <taxon>Bacillota</taxon>
        <taxon>Clostridia</taxon>
        <taxon>Lachnospirales</taxon>
        <taxon>Lachnospiraceae</taxon>
        <taxon>Diplocloster</taxon>
    </lineage>
</organism>
<evidence type="ECO:0000256" key="1">
    <source>
        <dbReference type="ARBA" id="ARBA00004196"/>
    </source>
</evidence>
<keyword evidence="3" id="KW-0732">Signal</keyword>
<feature type="domain" description="Periplasmic binding protein" evidence="4">
    <location>
        <begin position="57"/>
        <end position="314"/>
    </location>
</feature>
<comment type="subcellular location">
    <subcellularLocation>
        <location evidence="1">Cell envelope</location>
    </subcellularLocation>
</comment>
<feature type="signal peptide" evidence="3">
    <location>
        <begin position="1"/>
        <end position="19"/>
    </location>
</feature>
<comment type="similarity">
    <text evidence="2">Belongs to the bacterial solute-binding protein 2 family.</text>
</comment>
<accession>A0A949JU43</accession>
<keyword evidence="6" id="KW-1185">Reference proteome</keyword>